<feature type="transmembrane region" description="Helical" evidence="2">
    <location>
        <begin position="40"/>
        <end position="58"/>
    </location>
</feature>
<evidence type="ECO:0000256" key="2">
    <source>
        <dbReference type="SAM" id="Phobius"/>
    </source>
</evidence>
<keyword evidence="4" id="KW-1185">Reference proteome</keyword>
<proteinExistence type="predicted"/>
<sequence length="153" mass="15460">MPRIDPDYARMAMAARAGVIALALGGGAALGFLGTLAHQSLPPIGLMIALITLGLYLAGLRVWGGVRGPATAGAVGAILLVGLMASITDGSVLVPGNPIGYAWLIGVSMIALVVLGWPRIQRAPRRAAASMEGGGAVAPASPRFTEEKDPSLP</sequence>
<dbReference type="Proteomes" id="UP000552883">
    <property type="component" value="Unassembled WGS sequence"/>
</dbReference>
<keyword evidence="2" id="KW-0472">Membrane</keyword>
<dbReference type="EMBL" id="JACHBS010000001">
    <property type="protein sequence ID" value="MBB5618605.1"/>
    <property type="molecule type" value="Genomic_DNA"/>
</dbReference>
<feature type="transmembrane region" description="Helical" evidence="2">
    <location>
        <begin position="70"/>
        <end position="87"/>
    </location>
</feature>
<keyword evidence="2" id="KW-0812">Transmembrane</keyword>
<evidence type="ECO:0000313" key="4">
    <source>
        <dbReference type="Proteomes" id="UP000552883"/>
    </source>
</evidence>
<accession>A0A840XC47</accession>
<keyword evidence="2" id="KW-1133">Transmembrane helix</keyword>
<reference evidence="3 4" key="1">
    <citation type="submission" date="2020-08" db="EMBL/GenBank/DDBJ databases">
        <title>Sequencing the genomes of 1000 actinobacteria strains.</title>
        <authorList>
            <person name="Klenk H.-P."/>
        </authorList>
    </citation>
    <scope>NUCLEOTIDE SEQUENCE [LARGE SCALE GENOMIC DNA]</scope>
    <source>
        <strain evidence="3 4">DSM 23889</strain>
    </source>
</reference>
<feature type="transmembrane region" description="Helical" evidence="2">
    <location>
        <begin position="99"/>
        <end position="117"/>
    </location>
</feature>
<gene>
    <name evidence="3" type="ORF">BJ959_002101</name>
</gene>
<feature type="transmembrane region" description="Helical" evidence="2">
    <location>
        <begin position="12"/>
        <end position="34"/>
    </location>
</feature>
<evidence type="ECO:0000313" key="3">
    <source>
        <dbReference type="EMBL" id="MBB5618605.1"/>
    </source>
</evidence>
<comment type="caution">
    <text evidence="3">The sequence shown here is derived from an EMBL/GenBank/DDBJ whole genome shotgun (WGS) entry which is preliminary data.</text>
</comment>
<dbReference type="AlphaFoldDB" id="A0A840XC47"/>
<dbReference type="OrthoDB" id="5123489at2"/>
<evidence type="ECO:0000256" key="1">
    <source>
        <dbReference type="SAM" id="MobiDB-lite"/>
    </source>
</evidence>
<feature type="region of interest" description="Disordered" evidence="1">
    <location>
        <begin position="130"/>
        <end position="153"/>
    </location>
</feature>
<organism evidence="3 4">
    <name type="scientific">Microcella frigidaquae</name>
    <dbReference type="NCBI Taxonomy" id="424758"/>
    <lineage>
        <taxon>Bacteria</taxon>
        <taxon>Bacillati</taxon>
        <taxon>Actinomycetota</taxon>
        <taxon>Actinomycetes</taxon>
        <taxon>Micrococcales</taxon>
        <taxon>Microbacteriaceae</taxon>
        <taxon>Microcella</taxon>
    </lineage>
</organism>
<feature type="compositionally biased region" description="Basic and acidic residues" evidence="1">
    <location>
        <begin position="144"/>
        <end position="153"/>
    </location>
</feature>
<name>A0A840XC47_9MICO</name>
<dbReference type="RefSeq" id="WP_153981817.1">
    <property type="nucleotide sequence ID" value="NZ_BAAANZ010000003.1"/>
</dbReference>
<protein>
    <submittedName>
        <fullName evidence="3">Peptidoglycan/LPS O-acetylase OafA/YrhL</fullName>
    </submittedName>
</protein>